<comment type="subcellular location">
    <subcellularLocation>
        <location evidence="1 8">Cell membrane</location>
        <topology evidence="1 8">Multi-pass membrane protein</topology>
    </subcellularLocation>
</comment>
<feature type="transmembrane region" description="Helical" evidence="8">
    <location>
        <begin position="68"/>
        <end position="89"/>
    </location>
</feature>
<dbReference type="InterPro" id="IPR052017">
    <property type="entry name" value="TSUP"/>
</dbReference>
<gene>
    <name evidence="9" type="ORF">DN820_10275</name>
</gene>
<proteinExistence type="inferred from homology"/>
<feature type="transmembrane region" description="Helical" evidence="8">
    <location>
        <begin position="225"/>
        <end position="242"/>
    </location>
</feature>
<evidence type="ECO:0000256" key="1">
    <source>
        <dbReference type="ARBA" id="ARBA00004651"/>
    </source>
</evidence>
<feature type="transmembrane region" description="Helical" evidence="8">
    <location>
        <begin position="95"/>
        <end position="115"/>
    </location>
</feature>
<keyword evidence="7 8" id="KW-0472">Membrane</keyword>
<keyword evidence="10" id="KW-1185">Reference proteome</keyword>
<reference evidence="9 10" key="1">
    <citation type="journal article" date="2017" name="Eur. J. Clin. Microbiol. Infect. Dis.">
        <title>Uncommonly isolated clinical Pseudomonas: identification and phylogenetic assignation.</title>
        <authorList>
            <person name="Mulet M."/>
            <person name="Gomila M."/>
            <person name="Ramirez A."/>
            <person name="Cardew S."/>
            <person name="Moore E.R."/>
            <person name="Lalucat J."/>
            <person name="Garcia-Valdes E."/>
        </authorList>
    </citation>
    <scope>NUCLEOTIDE SEQUENCE [LARGE SCALE GENOMIC DNA]</scope>
    <source>
        <strain evidence="9 10">SD129</strain>
    </source>
</reference>
<keyword evidence="6 8" id="KW-1133">Transmembrane helix</keyword>
<dbReference type="OrthoDB" id="9800873at2"/>
<evidence type="ECO:0000256" key="7">
    <source>
        <dbReference type="ARBA" id="ARBA00023136"/>
    </source>
</evidence>
<dbReference type="InterPro" id="IPR002781">
    <property type="entry name" value="TM_pro_TauE-like"/>
</dbReference>
<evidence type="ECO:0000256" key="6">
    <source>
        <dbReference type="ARBA" id="ARBA00022989"/>
    </source>
</evidence>
<dbReference type="AlphaFoldDB" id="A0A5R9QEB4"/>
<dbReference type="EMBL" id="QLAG01000011">
    <property type="protein sequence ID" value="TLX63474.1"/>
    <property type="molecule type" value="Genomic_DNA"/>
</dbReference>
<keyword evidence="3" id="KW-0813">Transport</keyword>
<evidence type="ECO:0000256" key="4">
    <source>
        <dbReference type="ARBA" id="ARBA00022475"/>
    </source>
</evidence>
<accession>A0A5R9QEB4</accession>
<evidence type="ECO:0000256" key="8">
    <source>
        <dbReference type="RuleBase" id="RU363041"/>
    </source>
</evidence>
<dbReference type="PANTHER" id="PTHR30269:SF32">
    <property type="entry name" value="MEMBRANE TRANSPORTER PROTEIN-RELATED"/>
    <property type="match status" value="1"/>
</dbReference>
<keyword evidence="4 8" id="KW-1003">Cell membrane</keyword>
<protein>
    <recommendedName>
        <fullName evidence="8">Probable membrane transporter protein</fullName>
    </recommendedName>
</protein>
<dbReference type="GO" id="GO:0005886">
    <property type="term" value="C:plasma membrane"/>
    <property type="evidence" value="ECO:0007669"/>
    <property type="project" value="UniProtKB-SubCell"/>
</dbReference>
<organism evidence="9 10">
    <name type="scientific">Stutzerimonas nosocomialis</name>
    <dbReference type="NCBI Taxonomy" id="1056496"/>
    <lineage>
        <taxon>Bacteria</taxon>
        <taxon>Pseudomonadati</taxon>
        <taxon>Pseudomonadota</taxon>
        <taxon>Gammaproteobacteria</taxon>
        <taxon>Pseudomonadales</taxon>
        <taxon>Pseudomonadaceae</taxon>
        <taxon>Stutzerimonas</taxon>
    </lineage>
</organism>
<evidence type="ECO:0000313" key="10">
    <source>
        <dbReference type="Proteomes" id="UP000306753"/>
    </source>
</evidence>
<dbReference type="Proteomes" id="UP000306753">
    <property type="component" value="Unassembled WGS sequence"/>
</dbReference>
<evidence type="ECO:0000256" key="2">
    <source>
        <dbReference type="ARBA" id="ARBA00009142"/>
    </source>
</evidence>
<feature type="transmembrane region" description="Helical" evidence="8">
    <location>
        <begin position="191"/>
        <end position="213"/>
    </location>
</feature>
<comment type="caution">
    <text evidence="9">The sequence shown here is derived from an EMBL/GenBank/DDBJ whole genome shotgun (WGS) entry which is preliminary data.</text>
</comment>
<keyword evidence="5 8" id="KW-0812">Transmembrane</keyword>
<evidence type="ECO:0000256" key="3">
    <source>
        <dbReference type="ARBA" id="ARBA00022448"/>
    </source>
</evidence>
<feature type="transmembrane region" description="Helical" evidence="8">
    <location>
        <begin position="162"/>
        <end position="184"/>
    </location>
</feature>
<sequence length="243" mass="25354">MELAFCIAVFVLAGVVKGVVGMGLPTVAIGMLAVVMSPAQASALLLAPSMATNLWQLWAGPALRPLLIRLWPMMVAVTLGTLITTRWMVGSGSPWVSAALGATLILYAVIGLKSVRLRVPSRGERGVSILVGFVTGLVTGLTGVFVIPAVPYLQALGLDKESLIQALGLSFTVSTLALGLGLLLHGGTQAIDFGASAMLVLPALLGLGLGQWVRQRLSEAVFRKAFFIGLLLLGIQALVRAFL</sequence>
<dbReference type="PANTHER" id="PTHR30269">
    <property type="entry name" value="TRANSMEMBRANE PROTEIN YFCA"/>
    <property type="match status" value="1"/>
</dbReference>
<name>A0A5R9QEB4_9GAMM</name>
<feature type="transmembrane region" description="Helical" evidence="8">
    <location>
        <begin position="28"/>
        <end position="47"/>
    </location>
</feature>
<evidence type="ECO:0000313" key="9">
    <source>
        <dbReference type="EMBL" id="TLX63474.1"/>
    </source>
</evidence>
<dbReference type="RefSeq" id="WP_138409149.1">
    <property type="nucleotide sequence ID" value="NZ_QLAE01000023.1"/>
</dbReference>
<evidence type="ECO:0000256" key="5">
    <source>
        <dbReference type="ARBA" id="ARBA00022692"/>
    </source>
</evidence>
<feature type="transmembrane region" description="Helical" evidence="8">
    <location>
        <begin position="127"/>
        <end position="150"/>
    </location>
</feature>
<comment type="similarity">
    <text evidence="2 8">Belongs to the 4-toluene sulfonate uptake permease (TSUP) (TC 2.A.102) family.</text>
</comment>
<dbReference type="Pfam" id="PF01925">
    <property type="entry name" value="TauE"/>
    <property type="match status" value="1"/>
</dbReference>